<evidence type="ECO:0000313" key="2">
    <source>
        <dbReference type="EMBL" id="KAG4411118.1"/>
    </source>
</evidence>
<dbReference type="EMBL" id="JAFJYH010000518">
    <property type="protein sequence ID" value="KAG4411118.1"/>
    <property type="molecule type" value="Genomic_DNA"/>
</dbReference>
<gene>
    <name evidence="2" type="ORF">IFR04_015743</name>
</gene>
<keyword evidence="1" id="KW-1133">Transmembrane helix</keyword>
<name>A0A8H7W3N3_9HELO</name>
<dbReference type="PANTHER" id="PTHR37490:SF3">
    <property type="entry name" value="DUF3431 DOMAIN CONTAINING PROTEIN"/>
    <property type="match status" value="1"/>
</dbReference>
<dbReference type="InterPro" id="IPR021838">
    <property type="entry name" value="DUF3431"/>
</dbReference>
<dbReference type="OrthoDB" id="426718at2759"/>
<keyword evidence="1" id="KW-0812">Transmembrane</keyword>
<protein>
    <submittedName>
        <fullName evidence="2">Uncharacterized protein</fullName>
    </submittedName>
</protein>
<keyword evidence="3" id="KW-1185">Reference proteome</keyword>
<evidence type="ECO:0000256" key="1">
    <source>
        <dbReference type="SAM" id="Phobius"/>
    </source>
</evidence>
<keyword evidence="1" id="KW-0472">Membrane</keyword>
<dbReference type="Proteomes" id="UP000664132">
    <property type="component" value="Unassembled WGS sequence"/>
</dbReference>
<proteinExistence type="predicted"/>
<dbReference type="AlphaFoldDB" id="A0A8H7W3N3"/>
<reference evidence="2" key="1">
    <citation type="submission" date="2021-02" db="EMBL/GenBank/DDBJ databases">
        <title>Genome sequence Cadophora malorum strain M34.</title>
        <authorList>
            <person name="Stefanovic E."/>
            <person name="Vu D."/>
            <person name="Scully C."/>
            <person name="Dijksterhuis J."/>
            <person name="Roader J."/>
            <person name="Houbraken J."/>
        </authorList>
    </citation>
    <scope>NUCLEOTIDE SEQUENCE</scope>
    <source>
        <strain evidence="2">M34</strain>
    </source>
</reference>
<accession>A0A8H7W3N3</accession>
<feature type="transmembrane region" description="Helical" evidence="1">
    <location>
        <begin position="9"/>
        <end position="27"/>
    </location>
</feature>
<dbReference type="PANTHER" id="PTHR37490">
    <property type="entry name" value="EXPRESSED PROTEIN"/>
    <property type="match status" value="1"/>
</dbReference>
<dbReference type="Pfam" id="PF11913">
    <property type="entry name" value="DUF3431"/>
    <property type="match status" value="1"/>
</dbReference>
<organism evidence="2 3">
    <name type="scientific">Cadophora malorum</name>
    <dbReference type="NCBI Taxonomy" id="108018"/>
    <lineage>
        <taxon>Eukaryota</taxon>
        <taxon>Fungi</taxon>
        <taxon>Dikarya</taxon>
        <taxon>Ascomycota</taxon>
        <taxon>Pezizomycotina</taxon>
        <taxon>Leotiomycetes</taxon>
        <taxon>Helotiales</taxon>
        <taxon>Ploettnerulaceae</taxon>
        <taxon>Cadophora</taxon>
    </lineage>
</organism>
<evidence type="ECO:0000313" key="3">
    <source>
        <dbReference type="Proteomes" id="UP000664132"/>
    </source>
</evidence>
<comment type="caution">
    <text evidence="2">The sequence shown here is derived from an EMBL/GenBank/DDBJ whole genome shotgun (WGS) entry which is preliminary data.</text>
</comment>
<sequence length="388" mass="42605">MRRKTRKAVLHVTLFFGALLLIVYINLPQSNSKFFAWDKVRYTTPSASLPEARGICPGLEKTTKPALVVSRVSSDGDVKWSDILADKYHRCVYTADAPLDKSSVHLQVPANRGHEAMGYLTFLIDNYENIPKAGVVFVHGSRWAWHNDAPDYDNTALLSVLNITAALAPSGYHNLRCDWSLSTCPLSTAPQGSLETSSQAILAPWDSRATSDAALPMALASLFGGEEFAKYGGEVYLGRTATVRSQCCAQFVVSQESIWRHSREEYVALRQWLLDGPANKIAAPPDDKVAGRILSYVWHILFIKQKGSEISAGVVDLDQLNAQACPRADECYCRLYGRCNLGGCGKPGRCNGQYQLPPKLKAPNGLDVAIPDPDQIKLGVWGKDGLKH</sequence>